<comment type="caution">
    <text evidence="1">The sequence shown here is derived from an EMBL/GenBank/DDBJ whole genome shotgun (WGS) entry which is preliminary data.</text>
</comment>
<reference evidence="1 2" key="1">
    <citation type="journal article" date="2023" name="Int. J. Mol. Sci.">
        <title>De Novo Assembly and Annotation of 11 Diverse Shrub Willow (Salix) Genomes Reveals Novel Gene Organization in Sex-Linked Regions.</title>
        <authorList>
            <person name="Hyden B."/>
            <person name="Feng K."/>
            <person name="Yates T.B."/>
            <person name="Jawdy S."/>
            <person name="Cereghino C."/>
            <person name="Smart L.B."/>
            <person name="Muchero W."/>
        </authorList>
    </citation>
    <scope>NUCLEOTIDE SEQUENCE [LARGE SCALE GENOMIC DNA]</scope>
    <source>
        <tissue evidence="1">Shoot tip</tissue>
    </source>
</reference>
<accession>A0AAD6NS62</accession>
<proteinExistence type="predicted"/>
<dbReference type="Proteomes" id="UP001162972">
    <property type="component" value="Chromosome 4"/>
</dbReference>
<organism evidence="1 2">
    <name type="scientific">Salix udensis</name>
    <dbReference type="NCBI Taxonomy" id="889485"/>
    <lineage>
        <taxon>Eukaryota</taxon>
        <taxon>Viridiplantae</taxon>
        <taxon>Streptophyta</taxon>
        <taxon>Embryophyta</taxon>
        <taxon>Tracheophyta</taxon>
        <taxon>Spermatophyta</taxon>
        <taxon>Magnoliopsida</taxon>
        <taxon>eudicotyledons</taxon>
        <taxon>Gunneridae</taxon>
        <taxon>Pentapetalae</taxon>
        <taxon>rosids</taxon>
        <taxon>fabids</taxon>
        <taxon>Malpighiales</taxon>
        <taxon>Salicaceae</taxon>
        <taxon>Saliceae</taxon>
        <taxon>Salix</taxon>
    </lineage>
</organism>
<keyword evidence="2" id="KW-1185">Reference proteome</keyword>
<name>A0AAD6NS62_9ROSI</name>
<protein>
    <submittedName>
        <fullName evidence="1">Uncharacterized protein</fullName>
    </submittedName>
</protein>
<sequence length="63" mass="7717">MPMSRDFQKSHNRYSKAWAVSKQPQGYLAQYIYIYRCKNKGQLQIKLNRRLFYQVNHTVQFNM</sequence>
<evidence type="ECO:0000313" key="2">
    <source>
        <dbReference type="Proteomes" id="UP001162972"/>
    </source>
</evidence>
<evidence type="ECO:0000313" key="1">
    <source>
        <dbReference type="EMBL" id="KAJ6403139.1"/>
    </source>
</evidence>
<dbReference type="EMBL" id="JAPFFJ010000018">
    <property type="protein sequence ID" value="KAJ6403139.1"/>
    <property type="molecule type" value="Genomic_DNA"/>
</dbReference>
<gene>
    <name evidence="1" type="ORF">OIU84_015125</name>
</gene>
<dbReference type="AlphaFoldDB" id="A0AAD6NS62"/>